<dbReference type="EMBL" id="QNUG01000022">
    <property type="protein sequence ID" value="REC69954.1"/>
    <property type="molecule type" value="Genomic_DNA"/>
</dbReference>
<feature type="coiled-coil region" evidence="1">
    <location>
        <begin position="100"/>
        <end position="162"/>
    </location>
</feature>
<evidence type="ECO:0000259" key="2">
    <source>
        <dbReference type="Pfam" id="PF13408"/>
    </source>
</evidence>
<evidence type="ECO:0000313" key="3">
    <source>
        <dbReference type="EMBL" id="REC69954.1"/>
    </source>
</evidence>
<accession>A0A3D9CW45</accession>
<dbReference type="Pfam" id="PF13408">
    <property type="entry name" value="Zn_ribbon_recom"/>
    <property type="match status" value="1"/>
</dbReference>
<keyword evidence="4" id="KW-1185">Reference proteome</keyword>
<evidence type="ECO:0000313" key="4">
    <source>
        <dbReference type="Proteomes" id="UP000256326"/>
    </source>
</evidence>
<dbReference type="Proteomes" id="UP000256326">
    <property type="component" value="Unassembled WGS sequence"/>
</dbReference>
<keyword evidence="1" id="KW-0175">Coiled coil</keyword>
<name>A0A3D9CW45_9FLAO</name>
<proteinExistence type="predicted"/>
<organism evidence="3 4">
    <name type="scientific">Epilithonimonas hispanica</name>
    <dbReference type="NCBI Taxonomy" id="358687"/>
    <lineage>
        <taxon>Bacteria</taxon>
        <taxon>Pseudomonadati</taxon>
        <taxon>Bacteroidota</taxon>
        <taxon>Flavobacteriia</taxon>
        <taxon>Flavobacteriales</taxon>
        <taxon>Weeksellaceae</taxon>
        <taxon>Chryseobacterium group</taxon>
        <taxon>Epilithonimonas</taxon>
    </lineage>
</organism>
<feature type="domain" description="Recombinase zinc beta ribbon" evidence="2">
    <location>
        <begin position="16"/>
        <end position="58"/>
    </location>
</feature>
<sequence length="236" mass="27609">MAERPKGKIIAANEFPLRGFLKCPQCGRHISGSGSKGKKNVYYYYHCNSKCGYRHSSNKVNSAFEKELEKYDYNESMNSLIKEIILRNFKSIQENIDSKKKEFSIQIANLINRLDSAREKYLEDKLDFEDYQIIKNESKKRIDELEMELQNQKLSRKNLDIKAKLDQVLDILPNLSKLYLKGDNETKSSILCSILAEKLEFEETTFRTPKLNSTLAQIVLINNQLRSKKKKKRKHF</sequence>
<dbReference type="RefSeq" id="WP_116035494.1">
    <property type="nucleotide sequence ID" value="NZ_JBHLVV010000122.1"/>
</dbReference>
<dbReference type="InterPro" id="IPR025827">
    <property type="entry name" value="Zn_ribbon_recom_dom"/>
</dbReference>
<dbReference type="AlphaFoldDB" id="A0A3D9CW45"/>
<evidence type="ECO:0000256" key="1">
    <source>
        <dbReference type="SAM" id="Coils"/>
    </source>
</evidence>
<protein>
    <recommendedName>
        <fullName evidence="2">Recombinase zinc beta ribbon domain-containing protein</fullName>
    </recommendedName>
</protein>
<dbReference type="OrthoDB" id="9815006at2"/>
<gene>
    <name evidence="3" type="ORF">DRF58_11205</name>
</gene>
<reference evidence="3 4" key="1">
    <citation type="journal article" date="2006" name="Int. J. Syst. Evol. Microbiol.">
        <title>Chryseobacterium hispanicum sp. nov., isolated from the drinking water distribution system of Sevilla, Spain.</title>
        <authorList>
            <person name="Gallego V."/>
            <person name="Garcia M.T."/>
            <person name="Ventosa A."/>
        </authorList>
    </citation>
    <scope>NUCLEOTIDE SEQUENCE [LARGE SCALE GENOMIC DNA]</scope>
    <source>
        <strain evidence="3 4">KCTC 22104</strain>
    </source>
</reference>
<comment type="caution">
    <text evidence="3">The sequence shown here is derived from an EMBL/GenBank/DDBJ whole genome shotgun (WGS) entry which is preliminary data.</text>
</comment>